<feature type="chain" id="PRO_5026972435" evidence="1">
    <location>
        <begin position="18"/>
        <end position="191"/>
    </location>
</feature>
<dbReference type="Proteomes" id="UP000434052">
    <property type="component" value="Unassembled WGS sequence"/>
</dbReference>
<dbReference type="OrthoDB" id="6401829at2"/>
<accession>A0A6P1ZDG3</accession>
<name>A0A6P1ZDG3_9BACT</name>
<feature type="signal peptide" evidence="1">
    <location>
        <begin position="1"/>
        <end position="17"/>
    </location>
</feature>
<evidence type="ECO:0000256" key="1">
    <source>
        <dbReference type="SAM" id="SignalP"/>
    </source>
</evidence>
<dbReference type="AlphaFoldDB" id="A0A6P1ZDG3"/>
<dbReference type="PROSITE" id="PS51257">
    <property type="entry name" value="PROKAR_LIPOPROTEIN"/>
    <property type="match status" value="1"/>
</dbReference>
<sequence>MKNLFLLLLLVQFFLLAACTVDDVEVVKNGMLNGYESTTVGKAFNASFDNPMWESFETDKGQRVVEFTGLVSNELHQAHMNSIMNGYDAASANGMEFQYVQLTSLYMSGEEFDKLVEHWDEQGADNPMRAAIYEVFDKYNTLWKVGTPVTVQWTIDANGEGFATSYWESEAWIDANGNVLSLDNILAYIYG</sequence>
<proteinExistence type="predicted"/>
<organism evidence="2 3">
    <name type="scientific">Oceanidesulfovibrio marinus</name>
    <dbReference type="NCBI Taxonomy" id="370038"/>
    <lineage>
        <taxon>Bacteria</taxon>
        <taxon>Pseudomonadati</taxon>
        <taxon>Thermodesulfobacteriota</taxon>
        <taxon>Desulfovibrionia</taxon>
        <taxon>Desulfovibrionales</taxon>
        <taxon>Desulfovibrionaceae</taxon>
        <taxon>Oceanidesulfovibrio</taxon>
    </lineage>
</organism>
<gene>
    <name evidence="2" type="ORF">DQK91_18250</name>
</gene>
<reference evidence="2 3" key="1">
    <citation type="submission" date="2018-06" db="EMBL/GenBank/DDBJ databases">
        <title>Complete genome of Desulfovibrio marinus P48SEP.</title>
        <authorList>
            <person name="Crispim J.S."/>
            <person name="Vidigal P.M.P."/>
            <person name="Silva L.C.F."/>
            <person name="Araujo L.C."/>
            <person name="Laguardia C.N."/>
            <person name="Dias R.S."/>
            <person name="Sousa M.P."/>
            <person name="Paula S.O."/>
            <person name="Silva C."/>
        </authorList>
    </citation>
    <scope>NUCLEOTIDE SEQUENCE [LARGE SCALE GENOMIC DNA]</scope>
    <source>
        <strain evidence="2 3">P48SEP</strain>
    </source>
</reference>
<protein>
    <submittedName>
        <fullName evidence="2">Uncharacterized protein</fullName>
    </submittedName>
</protein>
<evidence type="ECO:0000313" key="3">
    <source>
        <dbReference type="Proteomes" id="UP000434052"/>
    </source>
</evidence>
<dbReference type="EMBL" id="QMIF01000015">
    <property type="protein sequence ID" value="TVM31605.1"/>
    <property type="molecule type" value="Genomic_DNA"/>
</dbReference>
<evidence type="ECO:0000313" key="2">
    <source>
        <dbReference type="EMBL" id="TVM31605.1"/>
    </source>
</evidence>
<dbReference type="RefSeq" id="WP_144306837.1">
    <property type="nucleotide sequence ID" value="NZ_QMIF01000015.1"/>
</dbReference>
<comment type="caution">
    <text evidence="2">The sequence shown here is derived from an EMBL/GenBank/DDBJ whole genome shotgun (WGS) entry which is preliminary data.</text>
</comment>
<keyword evidence="1" id="KW-0732">Signal</keyword>